<reference evidence="7" key="2">
    <citation type="submission" date="2023-05" db="EMBL/GenBank/DDBJ databases">
        <authorList>
            <person name="Fouks B."/>
        </authorList>
    </citation>
    <scope>NUCLEOTIDE SEQUENCE</scope>
    <source>
        <strain evidence="7">Stay&amp;Tobe</strain>
        <tissue evidence="7">Testes</tissue>
    </source>
</reference>
<organism evidence="7 8">
    <name type="scientific">Diploptera punctata</name>
    <name type="common">Pacific beetle cockroach</name>
    <dbReference type="NCBI Taxonomy" id="6984"/>
    <lineage>
        <taxon>Eukaryota</taxon>
        <taxon>Metazoa</taxon>
        <taxon>Ecdysozoa</taxon>
        <taxon>Arthropoda</taxon>
        <taxon>Hexapoda</taxon>
        <taxon>Insecta</taxon>
        <taxon>Pterygota</taxon>
        <taxon>Neoptera</taxon>
        <taxon>Polyneoptera</taxon>
        <taxon>Dictyoptera</taxon>
        <taxon>Blattodea</taxon>
        <taxon>Blaberoidea</taxon>
        <taxon>Blaberidae</taxon>
        <taxon>Diplopterinae</taxon>
        <taxon>Diploptera</taxon>
    </lineage>
</organism>
<comment type="caution">
    <text evidence="7">The sequence shown here is derived from an EMBL/GenBank/DDBJ whole genome shotgun (WGS) entry which is preliminary data.</text>
</comment>
<comment type="subcellular location">
    <subcellularLocation>
        <location evidence="6">Cell membrane</location>
        <topology evidence="6">Multi-pass membrane protein</topology>
    </subcellularLocation>
    <subcellularLocation>
        <location evidence="1">Membrane</location>
    </subcellularLocation>
</comment>
<keyword evidence="2 6" id="KW-0812">Transmembrane</keyword>
<keyword evidence="4 6" id="KW-0472">Membrane</keyword>
<keyword evidence="6" id="KW-0407">Ion channel</keyword>
<keyword evidence="6" id="KW-0406">Ion transport</keyword>
<proteinExistence type="inferred from homology"/>
<accession>A0AAD7ZSJ2</accession>
<keyword evidence="6" id="KW-0868">Chloride</keyword>
<dbReference type="InterPro" id="IPR021134">
    <property type="entry name" value="Bestrophin-like"/>
</dbReference>
<gene>
    <name evidence="7" type="ORF">L9F63_020454</name>
</gene>
<evidence type="ECO:0000256" key="3">
    <source>
        <dbReference type="ARBA" id="ARBA00022989"/>
    </source>
</evidence>
<evidence type="ECO:0000256" key="1">
    <source>
        <dbReference type="ARBA" id="ARBA00004370"/>
    </source>
</evidence>
<dbReference type="EMBL" id="JASPKZ010007238">
    <property type="protein sequence ID" value="KAJ9585891.1"/>
    <property type="molecule type" value="Genomic_DNA"/>
</dbReference>
<feature type="transmembrane region" description="Helical" evidence="6">
    <location>
        <begin position="30"/>
        <end position="48"/>
    </location>
</feature>
<evidence type="ECO:0000313" key="8">
    <source>
        <dbReference type="Proteomes" id="UP001233999"/>
    </source>
</evidence>
<keyword evidence="8" id="KW-1185">Reference proteome</keyword>
<dbReference type="PANTHER" id="PTHR10736">
    <property type="entry name" value="BESTROPHIN"/>
    <property type="match status" value="1"/>
</dbReference>
<evidence type="ECO:0000256" key="6">
    <source>
        <dbReference type="RuleBase" id="RU363126"/>
    </source>
</evidence>
<evidence type="ECO:0000256" key="5">
    <source>
        <dbReference type="ARBA" id="ARBA00034769"/>
    </source>
</evidence>
<dbReference type="GO" id="GO:0034707">
    <property type="term" value="C:chloride channel complex"/>
    <property type="evidence" value="ECO:0007669"/>
    <property type="project" value="UniProtKB-KW"/>
</dbReference>
<feature type="non-terminal residue" evidence="7">
    <location>
        <position position="151"/>
    </location>
</feature>
<feature type="transmembrane region" description="Helical" evidence="6">
    <location>
        <begin position="69"/>
        <end position="88"/>
    </location>
</feature>
<dbReference type="GO" id="GO:0005254">
    <property type="term" value="F:chloride channel activity"/>
    <property type="evidence" value="ECO:0007669"/>
    <property type="project" value="UniProtKB-KW"/>
</dbReference>
<dbReference type="GO" id="GO:0005886">
    <property type="term" value="C:plasma membrane"/>
    <property type="evidence" value="ECO:0007669"/>
    <property type="project" value="UniProtKB-SubCell"/>
</dbReference>
<name>A0AAD7ZSJ2_DIPPU</name>
<keyword evidence="6" id="KW-0813">Transport</keyword>
<dbReference type="AlphaFoldDB" id="A0AAD7ZSJ2"/>
<evidence type="ECO:0000313" key="7">
    <source>
        <dbReference type="EMBL" id="KAJ9585891.1"/>
    </source>
</evidence>
<sequence>KSRILSSSWFIWQNYFRWKGSVYKLIWRELLAYLFLYFSINLVYRYALHESQQRLFEKIRHYFGQQGESIPMSFVLGFYVTLIVKRWWEQYRLLPWPDSLALFVSAAIPGVVVCHCIAFNSPCPSSSTCRGICNLMQEFVYNSAECRTRAR</sequence>
<dbReference type="InterPro" id="IPR000615">
    <property type="entry name" value="Bestrophin"/>
</dbReference>
<keyword evidence="3 6" id="KW-1133">Transmembrane helix</keyword>
<comment type="similarity">
    <text evidence="5 6">Belongs to the anion channel-forming bestrophin (TC 1.A.46) family. Calcium-sensitive chloride channel subfamily.</text>
</comment>
<dbReference type="Pfam" id="PF01062">
    <property type="entry name" value="Bestrophin"/>
    <property type="match status" value="1"/>
</dbReference>
<keyword evidence="6" id="KW-0869">Chloride channel</keyword>
<comment type="function">
    <text evidence="6">Forms chloride channels.</text>
</comment>
<keyword evidence="6" id="KW-1003">Cell membrane</keyword>
<evidence type="ECO:0000256" key="2">
    <source>
        <dbReference type="ARBA" id="ARBA00022692"/>
    </source>
</evidence>
<reference evidence="7" key="1">
    <citation type="journal article" date="2023" name="IScience">
        <title>Live-bearing cockroach genome reveals convergent evolutionary mechanisms linked to viviparity in insects and beyond.</title>
        <authorList>
            <person name="Fouks B."/>
            <person name="Harrison M.C."/>
            <person name="Mikhailova A.A."/>
            <person name="Marchal E."/>
            <person name="English S."/>
            <person name="Carruthers M."/>
            <person name="Jennings E.C."/>
            <person name="Chiamaka E.L."/>
            <person name="Frigard R.A."/>
            <person name="Pippel M."/>
            <person name="Attardo G.M."/>
            <person name="Benoit J.B."/>
            <person name="Bornberg-Bauer E."/>
            <person name="Tobe S.S."/>
        </authorList>
    </citation>
    <scope>NUCLEOTIDE SEQUENCE</scope>
    <source>
        <strain evidence="7">Stay&amp;Tobe</strain>
    </source>
</reference>
<dbReference type="PANTHER" id="PTHR10736:SF11">
    <property type="entry name" value="BESTROPHIN 2"/>
    <property type="match status" value="1"/>
</dbReference>
<protein>
    <recommendedName>
        <fullName evidence="6">Bestrophin homolog</fullName>
    </recommendedName>
</protein>
<feature type="transmembrane region" description="Helical" evidence="6">
    <location>
        <begin position="100"/>
        <end position="120"/>
    </location>
</feature>
<dbReference type="Proteomes" id="UP001233999">
    <property type="component" value="Unassembled WGS sequence"/>
</dbReference>
<evidence type="ECO:0000256" key="4">
    <source>
        <dbReference type="ARBA" id="ARBA00023136"/>
    </source>
</evidence>